<evidence type="ECO:0000313" key="3">
    <source>
        <dbReference type="Proteomes" id="UP000220111"/>
    </source>
</evidence>
<reference evidence="2 3" key="1">
    <citation type="submission" date="2017-09" db="EMBL/GenBank/DDBJ databases">
        <title>Large-scale bioinformatics analysis of Bacillus genomes uncovers conserved roles of natural products in bacterial physiology.</title>
        <authorList>
            <consortium name="Agbiome Team Llc"/>
            <person name="Bleich R.M."/>
            <person name="Grubbs K.J."/>
            <person name="Santa Maria K.C."/>
            <person name="Allen S.E."/>
            <person name="Farag S."/>
            <person name="Shank E.A."/>
            <person name="Bowers A."/>
        </authorList>
    </citation>
    <scope>NUCLEOTIDE SEQUENCE [LARGE SCALE GENOMIC DNA]</scope>
    <source>
        <strain evidence="2 3">AFS098222</strain>
    </source>
</reference>
<evidence type="ECO:0000313" key="2">
    <source>
        <dbReference type="EMBL" id="PDY43111.1"/>
    </source>
</evidence>
<keyword evidence="1" id="KW-0472">Membrane</keyword>
<protein>
    <recommendedName>
        <fullName evidence="4">O-antigen ligase domain-containing protein</fullName>
    </recommendedName>
</protein>
<feature type="transmembrane region" description="Helical" evidence="1">
    <location>
        <begin position="322"/>
        <end position="343"/>
    </location>
</feature>
<feature type="transmembrane region" description="Helical" evidence="1">
    <location>
        <begin position="162"/>
        <end position="182"/>
    </location>
</feature>
<feature type="transmembrane region" description="Helical" evidence="1">
    <location>
        <begin position="112"/>
        <end position="133"/>
    </location>
</feature>
<gene>
    <name evidence="2" type="ORF">COO17_02565</name>
</gene>
<keyword evidence="1" id="KW-0812">Transmembrane</keyword>
<feature type="transmembrane region" description="Helical" evidence="1">
    <location>
        <begin position="194"/>
        <end position="211"/>
    </location>
</feature>
<feature type="transmembrane region" description="Helical" evidence="1">
    <location>
        <begin position="34"/>
        <end position="51"/>
    </location>
</feature>
<dbReference type="AlphaFoldDB" id="A0A2A7BY19"/>
<comment type="caution">
    <text evidence="2">The sequence shown here is derived from an EMBL/GenBank/DDBJ whole genome shotgun (WGS) entry which is preliminary data.</text>
</comment>
<feature type="transmembrane region" description="Helical" evidence="1">
    <location>
        <begin position="355"/>
        <end position="374"/>
    </location>
</feature>
<evidence type="ECO:0000256" key="1">
    <source>
        <dbReference type="SAM" id="Phobius"/>
    </source>
</evidence>
<proteinExistence type="predicted"/>
<feature type="transmembrane region" description="Helical" evidence="1">
    <location>
        <begin position="56"/>
        <end position="79"/>
    </location>
</feature>
<accession>A0A2A7BY19</accession>
<name>A0A2A7BY19_9BACI</name>
<sequence>MGINEVYKGRKIQILYFFALVLYCLNFRGEGIFIPFLLLPFLLIHLIFYRFNIRYFIILGIIIAFSIIFTLTMNSYGYISSSFNFYSYLLYPVCLFMLGELVARKDGLDKKIAYNIIFGIIFSFVLFSFLSLMKTINMYGDMDVAVKALNGRYVLNIWNDSLISATGFNTYLSFGLIMLPICFMSFKELRYGKIMKVLCIFSFMVSLYGVITLANRTGFVLILVSLISVSLLVGKVTYLKIIKWFFGILFVGLLNFLYENNMSIKYFLLQYPLFSRFNEMNMGSDPRFETWKEALRGLFINPTGGRKTSLSLNYAHNMWLDVGYDVGMLSFCLLCLVTFLALLTLRNFVKSSQPVLLKALIVGLYTAMFLTFMVEPIFQGWFTYFTIFCFIFGLTHGLNFNSRVSRGNNIHKNSDSNYKMTAS</sequence>
<feature type="transmembrane region" description="Helical" evidence="1">
    <location>
        <begin position="85"/>
        <end position="103"/>
    </location>
</feature>
<keyword evidence="1" id="KW-1133">Transmembrane helix</keyword>
<dbReference type="Proteomes" id="UP000220111">
    <property type="component" value="Unassembled WGS sequence"/>
</dbReference>
<dbReference type="RefSeq" id="WP_097815026.1">
    <property type="nucleotide sequence ID" value="NZ_NVPQ01000006.1"/>
</dbReference>
<feature type="transmembrane region" description="Helical" evidence="1">
    <location>
        <begin position="217"/>
        <end position="234"/>
    </location>
</feature>
<dbReference type="EMBL" id="NVPQ01000006">
    <property type="protein sequence ID" value="PDY43111.1"/>
    <property type="molecule type" value="Genomic_DNA"/>
</dbReference>
<feature type="transmembrane region" description="Helical" evidence="1">
    <location>
        <begin position="380"/>
        <end position="400"/>
    </location>
</feature>
<organism evidence="2 3">
    <name type="scientific">Bacillus wiedmannii</name>
    <dbReference type="NCBI Taxonomy" id="1890302"/>
    <lineage>
        <taxon>Bacteria</taxon>
        <taxon>Bacillati</taxon>
        <taxon>Bacillota</taxon>
        <taxon>Bacilli</taxon>
        <taxon>Bacillales</taxon>
        <taxon>Bacillaceae</taxon>
        <taxon>Bacillus</taxon>
        <taxon>Bacillus cereus group</taxon>
    </lineage>
</organism>
<feature type="transmembrane region" description="Helical" evidence="1">
    <location>
        <begin position="12"/>
        <end position="28"/>
    </location>
</feature>
<evidence type="ECO:0008006" key="4">
    <source>
        <dbReference type="Google" id="ProtNLM"/>
    </source>
</evidence>
<feature type="transmembrane region" description="Helical" evidence="1">
    <location>
        <begin position="241"/>
        <end position="258"/>
    </location>
</feature>